<dbReference type="GO" id="GO:0016706">
    <property type="term" value="F:2-oxoglutarate-dependent dioxygenase activity"/>
    <property type="evidence" value="ECO:0007669"/>
    <property type="project" value="InterPro"/>
</dbReference>
<dbReference type="Gene3D" id="4.10.860.20">
    <property type="entry name" value="Rabenosyn, Rab binding domain"/>
    <property type="match status" value="1"/>
</dbReference>
<evidence type="ECO:0000259" key="7">
    <source>
        <dbReference type="PROSITE" id="PS51471"/>
    </source>
</evidence>
<dbReference type="PANTHER" id="PTHR41536">
    <property type="entry name" value="PKHD-TYPE HYDROXYLASE YBIX"/>
    <property type="match status" value="1"/>
</dbReference>
<evidence type="ECO:0000256" key="5">
    <source>
        <dbReference type="ARBA" id="ARBA00023002"/>
    </source>
</evidence>
<dbReference type="NCBIfam" id="NF003974">
    <property type="entry name" value="PRK05467.1-3"/>
    <property type="match status" value="1"/>
</dbReference>
<dbReference type="InterPro" id="IPR005123">
    <property type="entry name" value="Oxoglu/Fe-dep_dioxygenase_dom"/>
</dbReference>
<accession>A0A410RU05</accession>
<dbReference type="NCBIfam" id="NF003975">
    <property type="entry name" value="PRK05467.1-4"/>
    <property type="match status" value="1"/>
</dbReference>
<dbReference type="HAMAP" id="MF_00657">
    <property type="entry name" value="Hydroxyl_YbiX"/>
    <property type="match status" value="1"/>
</dbReference>
<dbReference type="GO" id="GO:0031418">
    <property type="term" value="F:L-ascorbic acid binding"/>
    <property type="evidence" value="ECO:0007669"/>
    <property type="project" value="UniProtKB-KW"/>
</dbReference>
<dbReference type="GO" id="GO:0005506">
    <property type="term" value="F:iron ion binding"/>
    <property type="evidence" value="ECO:0007669"/>
    <property type="project" value="InterPro"/>
</dbReference>
<evidence type="ECO:0000256" key="2">
    <source>
        <dbReference type="ARBA" id="ARBA00022723"/>
    </source>
</evidence>
<dbReference type="PANTHER" id="PTHR41536:SF1">
    <property type="entry name" value="PKHD-TYPE HYDROXYLASE YBIX"/>
    <property type="match status" value="1"/>
</dbReference>
<dbReference type="AlphaFoldDB" id="A0A410RU05"/>
<dbReference type="InterPro" id="IPR044862">
    <property type="entry name" value="Pro_4_hyd_alph_FE2OG_OXY"/>
</dbReference>
<keyword evidence="2" id="KW-0479">Metal-binding</keyword>
<reference evidence="8 9" key="1">
    <citation type="submission" date="2018-12" db="EMBL/GenBank/DDBJ databases">
        <title>Complete Genome Sequence of the Corallopyronin A producing Myxobacterium Corallococcus coralloides B035.</title>
        <authorList>
            <person name="Bouhired S.M."/>
            <person name="Rupp O."/>
            <person name="Blom J."/>
            <person name="Schaeberle T.F."/>
            <person name="Kehraus S."/>
            <person name="Schiefer A."/>
            <person name="Pfarr K."/>
            <person name="Goesmann A."/>
            <person name="Hoerauf A."/>
            <person name="Koenig G.M."/>
        </authorList>
    </citation>
    <scope>NUCLEOTIDE SEQUENCE [LARGE SCALE GENOMIC DNA]</scope>
    <source>
        <strain evidence="8 9">B035</strain>
    </source>
</reference>
<name>A0A410RU05_CORCK</name>
<evidence type="ECO:0000313" key="8">
    <source>
        <dbReference type="EMBL" id="QAT85399.1"/>
    </source>
</evidence>
<dbReference type="GO" id="GO:0006974">
    <property type="term" value="P:DNA damage response"/>
    <property type="evidence" value="ECO:0007669"/>
    <property type="project" value="TreeGrafter"/>
</dbReference>
<comment type="cofactor">
    <cofactor evidence="1">
        <name>L-ascorbate</name>
        <dbReference type="ChEBI" id="CHEBI:38290"/>
    </cofactor>
</comment>
<dbReference type="Pfam" id="PF18331">
    <property type="entry name" value="PKHD_C"/>
    <property type="match status" value="1"/>
</dbReference>
<keyword evidence="6" id="KW-0408">Iron</keyword>
<dbReference type="InterPro" id="IPR006620">
    <property type="entry name" value="Pro_4_hyd_alph"/>
</dbReference>
<dbReference type="SMART" id="SM00702">
    <property type="entry name" value="P4Hc"/>
    <property type="match status" value="1"/>
</dbReference>
<organism evidence="8 9">
    <name type="scientific">Corallococcus coralloides</name>
    <name type="common">Myxococcus coralloides</name>
    <dbReference type="NCBI Taxonomy" id="184914"/>
    <lineage>
        <taxon>Bacteria</taxon>
        <taxon>Pseudomonadati</taxon>
        <taxon>Myxococcota</taxon>
        <taxon>Myxococcia</taxon>
        <taxon>Myxococcales</taxon>
        <taxon>Cystobacterineae</taxon>
        <taxon>Myxococcaceae</taxon>
        <taxon>Corallococcus</taxon>
    </lineage>
</organism>
<dbReference type="GO" id="GO:0006879">
    <property type="term" value="P:intracellular iron ion homeostasis"/>
    <property type="evidence" value="ECO:0007669"/>
    <property type="project" value="TreeGrafter"/>
</dbReference>
<feature type="domain" description="Fe2OG dioxygenase" evidence="7">
    <location>
        <begin position="78"/>
        <end position="178"/>
    </location>
</feature>
<dbReference type="SUPFAM" id="SSF51197">
    <property type="entry name" value="Clavaminate synthase-like"/>
    <property type="match status" value="1"/>
</dbReference>
<dbReference type="RefSeq" id="WP_128797183.1">
    <property type="nucleotide sequence ID" value="NZ_CP034669.1"/>
</dbReference>
<dbReference type="NCBIfam" id="NF003973">
    <property type="entry name" value="PRK05467.1-2"/>
    <property type="match status" value="1"/>
</dbReference>
<protein>
    <submittedName>
        <fullName evidence="8">Iron-uptake factor PiuC</fullName>
    </submittedName>
</protein>
<dbReference type="PROSITE" id="PS51471">
    <property type="entry name" value="FE2OG_OXY"/>
    <property type="match status" value="1"/>
</dbReference>
<keyword evidence="3" id="KW-0847">Vitamin C</keyword>
<dbReference type="EMBL" id="CP034669">
    <property type="protein sequence ID" value="QAT85399.1"/>
    <property type="molecule type" value="Genomic_DNA"/>
</dbReference>
<dbReference type="Gene3D" id="2.60.120.620">
    <property type="entry name" value="q2cbj1_9rhob like domain"/>
    <property type="match status" value="1"/>
</dbReference>
<gene>
    <name evidence="8" type="primary">ybiX</name>
    <name evidence="8" type="ORF">EJ065_3838</name>
</gene>
<evidence type="ECO:0000256" key="6">
    <source>
        <dbReference type="ARBA" id="ARBA00023004"/>
    </source>
</evidence>
<keyword evidence="4" id="KW-0223">Dioxygenase</keyword>
<evidence type="ECO:0000313" key="9">
    <source>
        <dbReference type="Proteomes" id="UP000288758"/>
    </source>
</evidence>
<dbReference type="InterPro" id="IPR041097">
    <property type="entry name" value="PKHD_C"/>
</dbReference>
<evidence type="ECO:0000256" key="4">
    <source>
        <dbReference type="ARBA" id="ARBA00022964"/>
    </source>
</evidence>
<evidence type="ECO:0000256" key="3">
    <source>
        <dbReference type="ARBA" id="ARBA00022896"/>
    </source>
</evidence>
<keyword evidence="5" id="KW-0560">Oxidoreductase</keyword>
<evidence type="ECO:0000256" key="1">
    <source>
        <dbReference type="ARBA" id="ARBA00001961"/>
    </source>
</evidence>
<dbReference type="Pfam" id="PF13640">
    <property type="entry name" value="2OG-FeII_Oxy_3"/>
    <property type="match status" value="1"/>
</dbReference>
<sequence length="226" mass="25045">MMVHIPRVLTPEQVAHCRAVFDKAAWEDGRTTAGKQSAQVKKNLQLPEGSPAARELGDLVLAGLEKSPLFISAVLPQRVFPPLFNRYEQGMDFGSHVDNAIRPLLGTNQRIRTDVSATLFLSDPDSYDGGELVVEDTYGNHSAKLPAGDLIVYPSTSLHHVTPVTRGVRLASFFWIQSMIRDAGQRSLLFDLDTSIMQLTREVPKSPALVMLTGVYHNLLRQWAEP</sequence>
<dbReference type="Proteomes" id="UP000288758">
    <property type="component" value="Chromosome"/>
</dbReference>
<proteinExistence type="inferred from homology"/>
<dbReference type="InterPro" id="IPR023550">
    <property type="entry name" value="PKHD_hydroxylase"/>
</dbReference>